<dbReference type="InterPro" id="IPR010512">
    <property type="entry name" value="DUF1091"/>
</dbReference>
<accession>A0A6I8V4Q2</accession>
<feature type="signal peptide" evidence="1">
    <location>
        <begin position="1"/>
        <end position="19"/>
    </location>
</feature>
<sequence length="177" mass="20435">MKFSVISVLLACAIMATIGDIRTQHKNITCETLDPSYAVIPVCRLKELRPGIIGANLHMKILKLPIRKVSVNFSVWRKLTGYHPFLFNVTLNFCHYMKHPNPLHVFYYFYGAMLPFINMNHTCPINHDVILKDFVLDDQMFSKVPVPKGSYMFIIKFITEGVWRGTVHSYLDINVDD</sequence>
<dbReference type="AlphaFoldDB" id="A0A6I8V4Q2"/>
<evidence type="ECO:0000313" key="3">
    <source>
        <dbReference type="RefSeq" id="XP_002138758.2"/>
    </source>
</evidence>
<dbReference type="Proteomes" id="UP000001819">
    <property type="component" value="Chromosome 3"/>
</dbReference>
<name>A0A6I8V4Q2_DROPS</name>
<feature type="chain" id="PRO_5026135292" description="MD-2-related lipid-recognition domain-containing protein" evidence="1">
    <location>
        <begin position="20"/>
        <end position="177"/>
    </location>
</feature>
<dbReference type="PANTHER" id="PTHR20898">
    <property type="entry name" value="DAEDALUS ON 3-RELATED-RELATED"/>
    <property type="match status" value="1"/>
</dbReference>
<evidence type="ECO:0000256" key="1">
    <source>
        <dbReference type="SAM" id="SignalP"/>
    </source>
</evidence>
<keyword evidence="1" id="KW-0732">Signal</keyword>
<organism evidence="2 3">
    <name type="scientific">Drosophila pseudoobscura pseudoobscura</name>
    <name type="common">Fruit fly</name>
    <dbReference type="NCBI Taxonomy" id="46245"/>
    <lineage>
        <taxon>Eukaryota</taxon>
        <taxon>Metazoa</taxon>
        <taxon>Ecdysozoa</taxon>
        <taxon>Arthropoda</taxon>
        <taxon>Hexapoda</taxon>
        <taxon>Insecta</taxon>
        <taxon>Pterygota</taxon>
        <taxon>Neoptera</taxon>
        <taxon>Endopterygota</taxon>
        <taxon>Diptera</taxon>
        <taxon>Brachycera</taxon>
        <taxon>Muscomorpha</taxon>
        <taxon>Ephydroidea</taxon>
        <taxon>Drosophilidae</taxon>
        <taxon>Drosophila</taxon>
        <taxon>Sophophora</taxon>
    </lineage>
</organism>
<reference evidence="2" key="1">
    <citation type="submission" date="2024-06" db="UniProtKB">
        <authorList>
            <consortium name="RefSeq"/>
        </authorList>
    </citation>
    <scope>NUCLEOTIDE SEQUENCE [LARGE SCALE GENOMIC DNA]</scope>
    <source>
        <strain evidence="2">MV2-25</strain>
    </source>
</reference>
<evidence type="ECO:0008006" key="4">
    <source>
        <dbReference type="Google" id="ProtNLM"/>
    </source>
</evidence>
<proteinExistence type="predicted"/>
<dbReference type="SMART" id="SM00697">
    <property type="entry name" value="DM8"/>
    <property type="match status" value="1"/>
</dbReference>
<dbReference type="KEGG" id="dpo:6898781"/>
<evidence type="ECO:0000313" key="2">
    <source>
        <dbReference type="Proteomes" id="UP000001819"/>
    </source>
</evidence>
<dbReference type="RefSeq" id="XP_002138758.2">
    <property type="nucleotide sequence ID" value="XM_002138722.3"/>
</dbReference>
<gene>
    <name evidence="3" type="primary">LOC6898781</name>
</gene>
<dbReference type="PANTHER" id="PTHR20898:SF0">
    <property type="entry name" value="DAEDALUS ON 3-RELATED"/>
    <property type="match status" value="1"/>
</dbReference>
<keyword evidence="2" id="KW-1185">Reference proteome</keyword>
<dbReference type="Pfam" id="PF06477">
    <property type="entry name" value="DUF1091"/>
    <property type="match status" value="1"/>
</dbReference>
<protein>
    <recommendedName>
        <fullName evidence="4">MD-2-related lipid-recognition domain-containing protein</fullName>
    </recommendedName>
</protein>
<dbReference type="InParanoid" id="A0A6I8V4Q2"/>
<reference evidence="3" key="2">
    <citation type="submission" date="2025-08" db="UniProtKB">
        <authorList>
            <consortium name="RefSeq"/>
        </authorList>
    </citation>
    <scope>IDENTIFICATION</scope>
    <source>
        <strain evidence="3">MV-25-SWS-2005</strain>
        <tissue evidence="3">Whole body</tissue>
    </source>
</reference>